<protein>
    <submittedName>
        <fullName evidence="4">Response regulator transcription factor</fullName>
    </submittedName>
</protein>
<reference evidence="5" key="1">
    <citation type="journal article" date="2019" name="Int. J. Syst. Evol. Microbiol.">
        <title>The Global Catalogue of Microorganisms (GCM) 10K type strain sequencing project: providing services to taxonomists for standard genome sequencing and annotation.</title>
        <authorList>
            <consortium name="The Broad Institute Genomics Platform"/>
            <consortium name="The Broad Institute Genome Sequencing Center for Infectious Disease"/>
            <person name="Wu L."/>
            <person name="Ma J."/>
        </authorList>
    </citation>
    <scope>NUCLEOTIDE SEQUENCE [LARGE SCALE GENOMIC DNA]</scope>
    <source>
        <strain evidence="5">KCTC 52490</strain>
    </source>
</reference>
<dbReference type="PROSITE" id="PS50110">
    <property type="entry name" value="RESPONSE_REGULATORY"/>
    <property type="match status" value="1"/>
</dbReference>
<name>A0ABW6AFY0_9BACT</name>
<comment type="caution">
    <text evidence="4">The sequence shown here is derived from an EMBL/GenBank/DDBJ whole genome shotgun (WGS) entry which is preliminary data.</text>
</comment>
<sequence length="144" mass="16621">MDKKYHVLHIDDDIFIRKIIQHSLSKEFELTSCTNGIEAMAWLEKGNMPDIILTDLRMPEVDGQELISLIRNSSRYRNVPIMVLSSMEDSALKISCIEQGADDYMVKPFNPLEVQAKIKALLRRSTEQQTFRANFDATRLHQLP</sequence>
<dbReference type="RefSeq" id="WP_381499678.1">
    <property type="nucleotide sequence ID" value="NZ_JBHUOM010000002.1"/>
</dbReference>
<keyword evidence="5" id="KW-1185">Reference proteome</keyword>
<dbReference type="Gene3D" id="3.40.50.2300">
    <property type="match status" value="1"/>
</dbReference>
<proteinExistence type="predicted"/>
<evidence type="ECO:0000313" key="5">
    <source>
        <dbReference type="Proteomes" id="UP001597512"/>
    </source>
</evidence>
<dbReference type="InterPro" id="IPR011006">
    <property type="entry name" value="CheY-like_superfamily"/>
</dbReference>
<dbReference type="PANTHER" id="PTHR44591">
    <property type="entry name" value="STRESS RESPONSE REGULATOR PROTEIN 1"/>
    <property type="match status" value="1"/>
</dbReference>
<dbReference type="InterPro" id="IPR050595">
    <property type="entry name" value="Bact_response_regulator"/>
</dbReference>
<dbReference type="InterPro" id="IPR001789">
    <property type="entry name" value="Sig_transdc_resp-reg_receiver"/>
</dbReference>
<gene>
    <name evidence="4" type="ORF">ACFS25_10485</name>
</gene>
<dbReference type="SMART" id="SM00448">
    <property type="entry name" value="REC"/>
    <property type="match status" value="1"/>
</dbReference>
<evidence type="ECO:0000259" key="3">
    <source>
        <dbReference type="PROSITE" id="PS50110"/>
    </source>
</evidence>
<dbReference type="Pfam" id="PF00072">
    <property type="entry name" value="Response_reg"/>
    <property type="match status" value="1"/>
</dbReference>
<dbReference type="Proteomes" id="UP001597512">
    <property type="component" value="Unassembled WGS sequence"/>
</dbReference>
<feature type="domain" description="Response regulatory" evidence="3">
    <location>
        <begin position="6"/>
        <end position="122"/>
    </location>
</feature>
<dbReference type="PANTHER" id="PTHR44591:SF3">
    <property type="entry name" value="RESPONSE REGULATORY DOMAIN-CONTAINING PROTEIN"/>
    <property type="match status" value="1"/>
</dbReference>
<feature type="modified residue" description="4-aspartylphosphate" evidence="2">
    <location>
        <position position="55"/>
    </location>
</feature>
<accession>A0ABW6AFY0</accession>
<dbReference type="SUPFAM" id="SSF52172">
    <property type="entry name" value="CheY-like"/>
    <property type="match status" value="1"/>
</dbReference>
<evidence type="ECO:0000256" key="2">
    <source>
        <dbReference type="PROSITE-ProRule" id="PRU00169"/>
    </source>
</evidence>
<dbReference type="EMBL" id="JBHUOM010000002">
    <property type="protein sequence ID" value="MFD2934211.1"/>
    <property type="molecule type" value="Genomic_DNA"/>
</dbReference>
<evidence type="ECO:0000313" key="4">
    <source>
        <dbReference type="EMBL" id="MFD2934211.1"/>
    </source>
</evidence>
<evidence type="ECO:0000256" key="1">
    <source>
        <dbReference type="ARBA" id="ARBA00022553"/>
    </source>
</evidence>
<keyword evidence="1 2" id="KW-0597">Phosphoprotein</keyword>
<organism evidence="4 5">
    <name type="scientific">Spirosoma flavum</name>
    <dbReference type="NCBI Taxonomy" id="2048557"/>
    <lineage>
        <taxon>Bacteria</taxon>
        <taxon>Pseudomonadati</taxon>
        <taxon>Bacteroidota</taxon>
        <taxon>Cytophagia</taxon>
        <taxon>Cytophagales</taxon>
        <taxon>Cytophagaceae</taxon>
        <taxon>Spirosoma</taxon>
    </lineage>
</organism>